<name>A0A4V2XLA8_9ACTN</name>
<evidence type="ECO:0000313" key="1">
    <source>
        <dbReference type="EMBL" id="TDC09696.1"/>
    </source>
</evidence>
<protein>
    <submittedName>
        <fullName evidence="1">Uncharacterized protein</fullName>
    </submittedName>
</protein>
<evidence type="ECO:0000313" key="2">
    <source>
        <dbReference type="Proteomes" id="UP000295157"/>
    </source>
</evidence>
<organism evidence="1 2">
    <name type="scientific">Nonomuraea longispora</name>
    <dbReference type="NCBI Taxonomy" id="1848320"/>
    <lineage>
        <taxon>Bacteria</taxon>
        <taxon>Bacillati</taxon>
        <taxon>Actinomycetota</taxon>
        <taxon>Actinomycetes</taxon>
        <taxon>Streptosporangiales</taxon>
        <taxon>Streptosporangiaceae</taxon>
        <taxon>Nonomuraea</taxon>
    </lineage>
</organism>
<dbReference type="AlphaFoldDB" id="A0A4V2XLA8"/>
<dbReference type="EMBL" id="SMJZ01000015">
    <property type="protein sequence ID" value="TDC09696.1"/>
    <property type="molecule type" value="Genomic_DNA"/>
</dbReference>
<keyword evidence="2" id="KW-1185">Reference proteome</keyword>
<dbReference type="Proteomes" id="UP000295157">
    <property type="component" value="Unassembled WGS sequence"/>
</dbReference>
<proteinExistence type="predicted"/>
<accession>A0A4V2XLA8</accession>
<reference evidence="1 2" key="1">
    <citation type="submission" date="2019-02" db="EMBL/GenBank/DDBJ databases">
        <title>Draft genome sequences of novel Actinobacteria.</title>
        <authorList>
            <person name="Sahin N."/>
            <person name="Ay H."/>
            <person name="Saygin H."/>
        </authorList>
    </citation>
    <scope>NUCLEOTIDE SEQUENCE [LARGE SCALE GENOMIC DNA]</scope>
    <source>
        <strain evidence="1 2">KC201</strain>
    </source>
</reference>
<dbReference type="OrthoDB" id="3695826at2"/>
<dbReference type="RefSeq" id="WP_132330832.1">
    <property type="nucleotide sequence ID" value="NZ_SMJZ01000015.1"/>
</dbReference>
<gene>
    <name evidence="1" type="ORF">E1267_06585</name>
</gene>
<sequence>MTRRIAFIALPILLLAAGIIWILRGGDGPGPMELPGRGAHFAVVVALEPSTGPLEARVEIEPAVKAEVSLFGVMPHMGHTTPEIPARDDGTGRYVARGELFTMPGAWEIHIRVQGAAGTEVIKVNTLVGT</sequence>
<comment type="caution">
    <text evidence="1">The sequence shown here is derived from an EMBL/GenBank/DDBJ whole genome shotgun (WGS) entry which is preliminary data.</text>
</comment>